<name>A0A4S2N663_9PEZI</name>
<reference evidence="1 2" key="1">
    <citation type="submission" date="2019-04" db="EMBL/GenBank/DDBJ databases">
        <title>Comparative genomics and transcriptomics to analyze fruiting body development in filamentous ascomycetes.</title>
        <authorList>
            <consortium name="DOE Joint Genome Institute"/>
            <person name="Lutkenhaus R."/>
            <person name="Traeger S."/>
            <person name="Breuer J."/>
            <person name="Kuo A."/>
            <person name="Lipzen A."/>
            <person name="Pangilinan J."/>
            <person name="Dilworth D."/>
            <person name="Sandor L."/>
            <person name="Poggeler S."/>
            <person name="Barry K."/>
            <person name="Grigoriev I.V."/>
            <person name="Nowrousian M."/>
        </authorList>
    </citation>
    <scope>NUCLEOTIDE SEQUENCE [LARGE SCALE GENOMIC DNA]</scope>
    <source>
        <strain evidence="1 2">CBS 389.68</strain>
    </source>
</reference>
<gene>
    <name evidence="1" type="ORF">EX30DRAFT_7015</name>
</gene>
<dbReference type="Proteomes" id="UP000298138">
    <property type="component" value="Unassembled WGS sequence"/>
</dbReference>
<protein>
    <submittedName>
        <fullName evidence="1">Uncharacterized protein</fullName>
    </submittedName>
</protein>
<proteinExistence type="predicted"/>
<accession>A0A4S2N663</accession>
<keyword evidence="2" id="KW-1185">Reference proteome</keyword>
<dbReference type="InParanoid" id="A0A4S2N663"/>
<sequence length="115" mass="12970">MYRRDDSCETSSPPLVPSYCIHFTDWAKIIHVTTHMKLLPPLVPSSYCIPQIKHQRSSSTRRTNLLDFDPHHPQYLVNATAQGNMDPAAPLPPPPPPYCPPPLAYHFSVHISMVS</sequence>
<evidence type="ECO:0000313" key="2">
    <source>
        <dbReference type="Proteomes" id="UP000298138"/>
    </source>
</evidence>
<dbReference type="AlphaFoldDB" id="A0A4S2N663"/>
<organism evidence="1 2">
    <name type="scientific">Ascodesmis nigricans</name>
    <dbReference type="NCBI Taxonomy" id="341454"/>
    <lineage>
        <taxon>Eukaryota</taxon>
        <taxon>Fungi</taxon>
        <taxon>Dikarya</taxon>
        <taxon>Ascomycota</taxon>
        <taxon>Pezizomycotina</taxon>
        <taxon>Pezizomycetes</taxon>
        <taxon>Pezizales</taxon>
        <taxon>Ascodesmidaceae</taxon>
        <taxon>Ascodesmis</taxon>
    </lineage>
</organism>
<dbReference type="EMBL" id="ML220112">
    <property type="protein sequence ID" value="TGZ84750.1"/>
    <property type="molecule type" value="Genomic_DNA"/>
</dbReference>
<evidence type="ECO:0000313" key="1">
    <source>
        <dbReference type="EMBL" id="TGZ84750.1"/>
    </source>
</evidence>